<dbReference type="GO" id="GO:0016020">
    <property type="term" value="C:membrane"/>
    <property type="evidence" value="ECO:0007669"/>
    <property type="project" value="UniProtKB-SubCell"/>
</dbReference>
<dbReference type="AlphaFoldDB" id="A0A1S3HEP4"/>
<dbReference type="InterPro" id="IPR003599">
    <property type="entry name" value="Ig_sub"/>
</dbReference>
<dbReference type="SMART" id="SM00409">
    <property type="entry name" value="IG"/>
    <property type="match status" value="2"/>
</dbReference>
<dbReference type="SMART" id="SM00406">
    <property type="entry name" value="IGv"/>
    <property type="match status" value="2"/>
</dbReference>
<dbReference type="InParanoid" id="A0A1S3HEP4"/>
<evidence type="ECO:0000256" key="4">
    <source>
        <dbReference type="ARBA" id="ARBA00023136"/>
    </source>
</evidence>
<evidence type="ECO:0000256" key="1">
    <source>
        <dbReference type="ARBA" id="ARBA00004167"/>
    </source>
</evidence>
<dbReference type="InterPro" id="IPR013783">
    <property type="entry name" value="Ig-like_fold"/>
</dbReference>
<dbReference type="PANTHER" id="PTHR45889">
    <property type="entry name" value="IG-LIKE DOMAIN-CONTAINING PROTEIN"/>
    <property type="match status" value="1"/>
</dbReference>
<feature type="chain" id="PRO_5010338978" evidence="6">
    <location>
        <begin position="20"/>
        <end position="593"/>
    </location>
</feature>
<feature type="domain" description="Ig-like" evidence="7">
    <location>
        <begin position="374"/>
        <end position="481"/>
    </location>
</feature>
<dbReference type="PROSITE" id="PS50835">
    <property type="entry name" value="IG_LIKE"/>
    <property type="match status" value="3"/>
</dbReference>
<dbReference type="OrthoDB" id="9983389at2759"/>
<dbReference type="SUPFAM" id="SSF48726">
    <property type="entry name" value="Immunoglobulin"/>
    <property type="match status" value="4"/>
</dbReference>
<reference evidence="9" key="1">
    <citation type="submission" date="2025-08" db="UniProtKB">
        <authorList>
            <consortium name="RefSeq"/>
        </authorList>
    </citation>
    <scope>IDENTIFICATION</scope>
    <source>
        <tissue evidence="9">Gonads</tissue>
    </source>
</reference>
<evidence type="ECO:0000313" key="8">
    <source>
        <dbReference type="Proteomes" id="UP000085678"/>
    </source>
</evidence>
<dbReference type="InterPro" id="IPR013162">
    <property type="entry name" value="CD80_C2-set"/>
</dbReference>
<dbReference type="InterPro" id="IPR013106">
    <property type="entry name" value="Ig_V-set"/>
</dbReference>
<dbReference type="Pfam" id="PF07686">
    <property type="entry name" value="V-set"/>
    <property type="match status" value="2"/>
</dbReference>
<keyword evidence="2" id="KW-0812">Transmembrane</keyword>
<feature type="signal peptide" evidence="6">
    <location>
        <begin position="1"/>
        <end position="19"/>
    </location>
</feature>
<organism evidence="8 9">
    <name type="scientific">Lingula anatina</name>
    <name type="common">Brachiopod</name>
    <name type="synonym">Lingula unguis</name>
    <dbReference type="NCBI Taxonomy" id="7574"/>
    <lineage>
        <taxon>Eukaryota</taxon>
        <taxon>Metazoa</taxon>
        <taxon>Spiralia</taxon>
        <taxon>Lophotrochozoa</taxon>
        <taxon>Brachiopoda</taxon>
        <taxon>Linguliformea</taxon>
        <taxon>Lingulata</taxon>
        <taxon>Lingulida</taxon>
        <taxon>Linguloidea</taxon>
        <taxon>Lingulidae</taxon>
        <taxon>Lingula</taxon>
    </lineage>
</organism>
<evidence type="ECO:0000256" key="5">
    <source>
        <dbReference type="ARBA" id="ARBA00023157"/>
    </source>
</evidence>
<dbReference type="RefSeq" id="XP_013384533.1">
    <property type="nucleotide sequence ID" value="XM_013529079.1"/>
</dbReference>
<dbReference type="KEGG" id="lak:106154659"/>
<evidence type="ECO:0000313" key="9">
    <source>
        <dbReference type="RefSeq" id="XP_013384533.1"/>
    </source>
</evidence>
<feature type="domain" description="Ig-like" evidence="7">
    <location>
        <begin position="136"/>
        <end position="242"/>
    </location>
</feature>
<evidence type="ECO:0000259" key="7">
    <source>
        <dbReference type="PROSITE" id="PS50835"/>
    </source>
</evidence>
<dbReference type="Gene3D" id="2.60.40.10">
    <property type="entry name" value="Immunoglobulins"/>
    <property type="match status" value="4"/>
</dbReference>
<evidence type="ECO:0000256" key="6">
    <source>
        <dbReference type="SAM" id="SignalP"/>
    </source>
</evidence>
<dbReference type="Pfam" id="PF08205">
    <property type="entry name" value="C2-set_2"/>
    <property type="match status" value="2"/>
</dbReference>
<dbReference type="InterPro" id="IPR007110">
    <property type="entry name" value="Ig-like_dom"/>
</dbReference>
<evidence type="ECO:0000256" key="2">
    <source>
        <dbReference type="ARBA" id="ARBA00022692"/>
    </source>
</evidence>
<keyword evidence="6" id="KW-0732">Signal</keyword>
<keyword evidence="3" id="KW-1133">Transmembrane helix</keyword>
<name>A0A1S3HEP4_LINAN</name>
<keyword evidence="8" id="KW-1185">Reference proteome</keyword>
<keyword evidence="5" id="KW-1015">Disulfide bond</keyword>
<gene>
    <name evidence="9" type="primary">LOC106154659</name>
</gene>
<dbReference type="STRING" id="7574.A0A1S3HEP4"/>
<comment type="subcellular location">
    <subcellularLocation>
        <location evidence="1">Membrane</location>
        <topology evidence="1">Single-pass membrane protein</topology>
    </subcellularLocation>
</comment>
<sequence length="593" mass="63812">MKGLCLFVLLCVAPYSTKGLEATLAELPSNGLVMNPESGIPPAVNLVCSYTVDPGETMQVVYFYKDGTTDLDQIVAIVIADGSSRQTNAFATRNDVTVTASDPSFTVTIGTVTLADEGSYYCKVTTILSNPMAITPAQTLKLVYRPNPPRITRGPQVATDTYRVTCSSDGGRPAPEIRWFKVKSSDQMQVTLNETSGNEQNQGDTFLVESAVDVMATQADPVELICQLLHDSLISQTTTKITVPESAGPSTATTENITNSTGLEVTLAVLPSNGLVMNPESGIPPTVDLVCSYTLDPGETMQVVYFYKDGTTDSSQIVGIVISDGSYQLQNAFASRTDVTVTVSDPSFSLTIGTVTLADEGSYHCKVSTFFNNPMSISLAQTLKLVYRPYPPQIRHGPQVATDTYRVTCSSDGGRPAPEIRWFKMQSSDQMQVVLNETSRNEQSQGDTFLVESAVEVMATQADPVKLICQLLHDSLISQITTKIMVPESAAPSMTTTESPSNSTGLEVTLADLPSNGLVMNPESGIPPAVELVCSYTVDPGETMQVVYFYKDGMTDSSQIVGIVISDGSYQLQNAFASRTDVTLSLQSFHLFQ</sequence>
<keyword evidence="4" id="KW-0472">Membrane</keyword>
<feature type="domain" description="Ig-like" evidence="7">
    <location>
        <begin position="28"/>
        <end position="135"/>
    </location>
</feature>
<protein>
    <submittedName>
        <fullName evidence="9">Uncharacterized protein LOC106154659</fullName>
    </submittedName>
</protein>
<proteinExistence type="predicted"/>
<dbReference type="GeneID" id="106154659"/>
<accession>A0A1S3HEP4</accession>
<dbReference type="PANTHER" id="PTHR45889:SF8">
    <property type="entry name" value="IG-LIKE DOMAIN-CONTAINING PROTEIN"/>
    <property type="match status" value="1"/>
</dbReference>
<evidence type="ECO:0000256" key="3">
    <source>
        <dbReference type="ARBA" id="ARBA00022989"/>
    </source>
</evidence>
<dbReference type="Proteomes" id="UP000085678">
    <property type="component" value="Unplaced"/>
</dbReference>
<dbReference type="InterPro" id="IPR036179">
    <property type="entry name" value="Ig-like_dom_sf"/>
</dbReference>